<dbReference type="PANTHER" id="PTHR30075:SF2">
    <property type="entry name" value="GLYCINE--TRNA LIGASE, CHLOROPLASTIC_MITOCHONDRIAL 2"/>
    <property type="match status" value="1"/>
</dbReference>
<dbReference type="GO" id="GO:0005829">
    <property type="term" value="C:cytosol"/>
    <property type="evidence" value="ECO:0007669"/>
    <property type="project" value="TreeGrafter"/>
</dbReference>
<evidence type="ECO:0000256" key="3">
    <source>
        <dbReference type="ARBA" id="ARBA00011209"/>
    </source>
</evidence>
<dbReference type="PRINTS" id="PR01045">
    <property type="entry name" value="TRNASYNTHGB"/>
</dbReference>
<comment type="subunit">
    <text evidence="3 11">Tetramer of two alpha and two beta subunits.</text>
</comment>
<dbReference type="GO" id="GO:0005524">
    <property type="term" value="F:ATP binding"/>
    <property type="evidence" value="ECO:0007669"/>
    <property type="project" value="UniProtKB-UniRule"/>
</dbReference>
<gene>
    <name evidence="11 13" type="primary">glyS</name>
    <name evidence="13" type="ORF">Lwal_3285</name>
</gene>
<dbReference type="SUPFAM" id="SSF109604">
    <property type="entry name" value="HD-domain/PDEase-like"/>
    <property type="match status" value="1"/>
</dbReference>
<keyword evidence="9 11" id="KW-0030">Aminoacyl-tRNA synthetase</keyword>
<dbReference type="EC" id="6.1.1.14" evidence="11"/>
<name>A0A0W1A1J4_9GAMM</name>
<keyword evidence="14" id="KW-1185">Reference proteome</keyword>
<organism evidence="13 14">
    <name type="scientific">Legionella waltersii</name>
    <dbReference type="NCBI Taxonomy" id="66969"/>
    <lineage>
        <taxon>Bacteria</taxon>
        <taxon>Pseudomonadati</taxon>
        <taxon>Pseudomonadota</taxon>
        <taxon>Gammaproteobacteria</taxon>
        <taxon>Legionellales</taxon>
        <taxon>Legionellaceae</taxon>
        <taxon>Legionella</taxon>
    </lineage>
</organism>
<dbReference type="GO" id="GO:0004814">
    <property type="term" value="F:arginine-tRNA ligase activity"/>
    <property type="evidence" value="ECO:0007669"/>
    <property type="project" value="InterPro"/>
</dbReference>
<dbReference type="InterPro" id="IPR006194">
    <property type="entry name" value="Gly-tRNA-synth_heterodimer"/>
</dbReference>
<evidence type="ECO:0000256" key="1">
    <source>
        <dbReference type="ARBA" id="ARBA00004496"/>
    </source>
</evidence>
<sequence length="693" mass="76717">MVNDFIFELGCEELPSGSVWPLADELANHFISALGKAQLSFGEVRRYATPRRLSVVVKELQSQQATQNIVKKGPALIAAYDKEGKPTPALQGFAKSCGVDLGELRQIETDKGDWIVFETVHAGAKTSDLLPELIKGAISSLSIAKPMRWGNGHDEFARPVHWAVMLYGNDIIETSILGVTTGNTSRGHRFHHPEPIVISSASTYEKQLKDAFVIADFSERRQMILDQVQEIASKLEANVVMPDDLVDEVCSIVEWPQALLANFDKEFLDVPSEALIASMQSHQKCFALKDKHGKLLPHFITVSNIASLDPVKVVGGNEKVMRARLSDAAFFFRQDKKLPLSTHIISTKQVVFQVKLGSVYDKTQRIATVMNFLSRNLSIKEDLADRASSLSKCDLLTGMVGEFPELQGIMGYYYALHDGEDKNVAQALNEQYMPRFSGDSLPESNLGKALSLADRIDTLVGIFAIGQKPSGVKDPFKLRRHALAVVRILTSMDTPLNLSTLIKEALDSYGTVLPKEGITMVSELKPFILDRLQSYYQSMGYSVDLVNAVKARQDDCFYDLDKRLNALKSFIAMSEAASLSSACKRVGNLLIQSSKEAEALLEVNESIIEHPAEQGLYEQIKKMTMRTDALYCSGNYTELLKLLASLKEPVDAFFDQVMVMVDNTAVKNNRLALLKQLQSLLSGVADISLLQMV</sequence>
<keyword evidence="7 11" id="KW-0067">ATP-binding</keyword>
<dbReference type="OrthoDB" id="9775440at2"/>
<dbReference type="GO" id="GO:0006426">
    <property type="term" value="P:glycyl-tRNA aminoacylation"/>
    <property type="evidence" value="ECO:0007669"/>
    <property type="project" value="UniProtKB-UniRule"/>
</dbReference>
<evidence type="ECO:0000256" key="9">
    <source>
        <dbReference type="ARBA" id="ARBA00023146"/>
    </source>
</evidence>
<evidence type="ECO:0000313" key="14">
    <source>
        <dbReference type="Proteomes" id="UP000054729"/>
    </source>
</evidence>
<evidence type="ECO:0000256" key="2">
    <source>
        <dbReference type="ARBA" id="ARBA00008226"/>
    </source>
</evidence>
<proteinExistence type="inferred from homology"/>
<evidence type="ECO:0000259" key="12">
    <source>
        <dbReference type="Pfam" id="PF05746"/>
    </source>
</evidence>
<keyword evidence="8 11" id="KW-0648">Protein biosynthesis</keyword>
<dbReference type="HAMAP" id="MF_00255">
    <property type="entry name" value="Gly_tRNA_synth_beta"/>
    <property type="match status" value="1"/>
</dbReference>
<evidence type="ECO:0000256" key="5">
    <source>
        <dbReference type="ARBA" id="ARBA00022598"/>
    </source>
</evidence>
<evidence type="ECO:0000256" key="8">
    <source>
        <dbReference type="ARBA" id="ARBA00022917"/>
    </source>
</evidence>
<keyword evidence="5 11" id="KW-0436">Ligase</keyword>
<accession>A0A0W1A1J4</accession>
<evidence type="ECO:0000256" key="7">
    <source>
        <dbReference type="ARBA" id="ARBA00022840"/>
    </source>
</evidence>
<reference evidence="13 14" key="1">
    <citation type="submission" date="2015-11" db="EMBL/GenBank/DDBJ databases">
        <title>Genomic analysis of 38 Legionella species identifies large and diverse effector repertoires.</title>
        <authorList>
            <person name="Burstein D."/>
            <person name="Amaro F."/>
            <person name="Zusman T."/>
            <person name="Lifshitz Z."/>
            <person name="Cohen O."/>
            <person name="Gilbert J.A."/>
            <person name="Pupko T."/>
            <person name="Shuman H.A."/>
            <person name="Segal G."/>
        </authorList>
    </citation>
    <scope>NUCLEOTIDE SEQUENCE [LARGE SCALE GENOMIC DNA]</scope>
    <source>
        <strain evidence="13 14">ATCC 51914</strain>
    </source>
</reference>
<protein>
    <recommendedName>
        <fullName evidence="11">Glycine--tRNA ligase beta subunit</fullName>
        <ecNumber evidence="11">6.1.1.14</ecNumber>
    </recommendedName>
    <alternativeName>
        <fullName evidence="11">Glycyl-tRNA synthetase beta subunit</fullName>
        <shortName evidence="11">GlyRS</shortName>
    </alternativeName>
</protein>
<dbReference type="GO" id="GO:0004820">
    <property type="term" value="F:glycine-tRNA ligase activity"/>
    <property type="evidence" value="ECO:0007669"/>
    <property type="project" value="UniProtKB-UniRule"/>
</dbReference>
<evidence type="ECO:0000256" key="4">
    <source>
        <dbReference type="ARBA" id="ARBA00022490"/>
    </source>
</evidence>
<comment type="catalytic activity">
    <reaction evidence="10 11">
        <text>tRNA(Gly) + glycine + ATP = glycyl-tRNA(Gly) + AMP + diphosphate</text>
        <dbReference type="Rhea" id="RHEA:16013"/>
        <dbReference type="Rhea" id="RHEA-COMP:9664"/>
        <dbReference type="Rhea" id="RHEA-COMP:9683"/>
        <dbReference type="ChEBI" id="CHEBI:30616"/>
        <dbReference type="ChEBI" id="CHEBI:33019"/>
        <dbReference type="ChEBI" id="CHEBI:57305"/>
        <dbReference type="ChEBI" id="CHEBI:78442"/>
        <dbReference type="ChEBI" id="CHEBI:78522"/>
        <dbReference type="ChEBI" id="CHEBI:456215"/>
        <dbReference type="EC" id="6.1.1.14"/>
    </reaction>
</comment>
<dbReference type="InterPro" id="IPR008909">
    <property type="entry name" value="DALR_anticod-bd"/>
</dbReference>
<dbReference type="PROSITE" id="PS50861">
    <property type="entry name" value="AA_TRNA_LIGASE_II_GLYAB"/>
    <property type="match status" value="1"/>
</dbReference>
<dbReference type="GO" id="GO:0006420">
    <property type="term" value="P:arginyl-tRNA aminoacylation"/>
    <property type="evidence" value="ECO:0007669"/>
    <property type="project" value="InterPro"/>
</dbReference>
<dbReference type="RefSeq" id="WP_058481853.1">
    <property type="nucleotide sequence ID" value="NZ_CAAAIQ010000014.1"/>
</dbReference>
<comment type="caution">
    <text evidence="13">The sequence shown here is derived from an EMBL/GenBank/DDBJ whole genome shotgun (WGS) entry which is preliminary data.</text>
</comment>
<comment type="subcellular location">
    <subcellularLocation>
        <location evidence="1 11">Cytoplasm</location>
    </subcellularLocation>
</comment>
<dbReference type="PANTHER" id="PTHR30075">
    <property type="entry name" value="GLYCYL-TRNA SYNTHETASE"/>
    <property type="match status" value="1"/>
</dbReference>
<dbReference type="Pfam" id="PF02092">
    <property type="entry name" value="tRNA_synt_2f"/>
    <property type="match status" value="1"/>
</dbReference>
<dbReference type="Pfam" id="PF05746">
    <property type="entry name" value="DALR_1"/>
    <property type="match status" value="1"/>
</dbReference>
<feature type="domain" description="DALR anticodon binding" evidence="12">
    <location>
        <begin position="582"/>
        <end position="682"/>
    </location>
</feature>
<comment type="similarity">
    <text evidence="2 11">Belongs to the class-II aminoacyl-tRNA synthetase family.</text>
</comment>
<dbReference type="PATRIC" id="fig|66969.6.peg.3581"/>
<evidence type="ECO:0000313" key="13">
    <source>
        <dbReference type="EMBL" id="KTD75244.1"/>
    </source>
</evidence>
<dbReference type="Proteomes" id="UP000054729">
    <property type="component" value="Unassembled WGS sequence"/>
</dbReference>
<dbReference type="EMBL" id="LNZB01000060">
    <property type="protein sequence ID" value="KTD75244.1"/>
    <property type="molecule type" value="Genomic_DNA"/>
</dbReference>
<dbReference type="InterPro" id="IPR015944">
    <property type="entry name" value="Gly-tRNA-synth_bsu"/>
</dbReference>
<keyword evidence="4 11" id="KW-0963">Cytoplasm</keyword>
<dbReference type="AlphaFoldDB" id="A0A0W1A1J4"/>
<dbReference type="NCBIfam" id="TIGR00211">
    <property type="entry name" value="glyS"/>
    <property type="match status" value="1"/>
</dbReference>
<evidence type="ECO:0000256" key="10">
    <source>
        <dbReference type="ARBA" id="ARBA00047937"/>
    </source>
</evidence>
<evidence type="ECO:0000256" key="11">
    <source>
        <dbReference type="HAMAP-Rule" id="MF_00255"/>
    </source>
</evidence>
<keyword evidence="6 11" id="KW-0547">Nucleotide-binding</keyword>
<evidence type="ECO:0000256" key="6">
    <source>
        <dbReference type="ARBA" id="ARBA00022741"/>
    </source>
</evidence>
<dbReference type="STRING" id="66969.Lwal_3285"/>